<evidence type="ECO:0000313" key="3">
    <source>
        <dbReference type="EMBL" id="MFA1554752.1"/>
    </source>
</evidence>
<proteinExistence type="predicted"/>
<keyword evidence="4" id="KW-1185">Reference proteome</keyword>
<evidence type="ECO:0000259" key="2">
    <source>
        <dbReference type="Pfam" id="PF21806"/>
    </source>
</evidence>
<dbReference type="Pfam" id="PF21806">
    <property type="entry name" value="DUF6879"/>
    <property type="match status" value="1"/>
</dbReference>
<evidence type="ECO:0000313" key="4">
    <source>
        <dbReference type="Proteomes" id="UP001569904"/>
    </source>
</evidence>
<keyword evidence="1" id="KW-1133">Transmembrane helix</keyword>
<organism evidence="3 4">
    <name type="scientific">Actinomadura chokoriensis</name>
    <dbReference type="NCBI Taxonomy" id="454156"/>
    <lineage>
        <taxon>Bacteria</taxon>
        <taxon>Bacillati</taxon>
        <taxon>Actinomycetota</taxon>
        <taxon>Actinomycetes</taxon>
        <taxon>Streptosporangiales</taxon>
        <taxon>Thermomonosporaceae</taxon>
        <taxon>Actinomadura</taxon>
    </lineage>
</organism>
<feature type="transmembrane region" description="Helical" evidence="1">
    <location>
        <begin position="14"/>
        <end position="36"/>
    </location>
</feature>
<feature type="transmembrane region" description="Helical" evidence="1">
    <location>
        <begin position="43"/>
        <end position="61"/>
    </location>
</feature>
<name>A0ABV4QXS0_9ACTN</name>
<dbReference type="InterPro" id="IPR049244">
    <property type="entry name" value="DUF6879"/>
</dbReference>
<accession>A0ABV4QXS0</accession>
<comment type="caution">
    <text evidence="3">The sequence shown here is derived from an EMBL/GenBank/DDBJ whole genome shotgun (WGS) entry which is preliminary data.</text>
</comment>
<reference evidence="3 4" key="1">
    <citation type="submission" date="2023-11" db="EMBL/GenBank/DDBJ databases">
        <title>Actinomadura monticuli sp. nov., isolated from volcanic ash.</title>
        <authorList>
            <person name="Lee S.D."/>
            <person name="Yang H."/>
            <person name="Kim I.S."/>
        </authorList>
    </citation>
    <scope>NUCLEOTIDE SEQUENCE [LARGE SCALE GENOMIC DNA]</scope>
    <source>
        <strain evidence="3 4">DSM 45346</strain>
    </source>
</reference>
<dbReference type="Proteomes" id="UP001569904">
    <property type="component" value="Unassembled WGS sequence"/>
</dbReference>
<feature type="domain" description="DUF6879" evidence="2">
    <location>
        <begin position="190"/>
        <end position="304"/>
    </location>
</feature>
<evidence type="ECO:0000256" key="1">
    <source>
        <dbReference type="SAM" id="Phobius"/>
    </source>
</evidence>
<keyword evidence="1" id="KW-0472">Membrane</keyword>
<keyword evidence="1" id="KW-0812">Transmembrane</keyword>
<dbReference type="RefSeq" id="WP_371941298.1">
    <property type="nucleotide sequence ID" value="NZ_JAXCEH010000007.1"/>
</dbReference>
<gene>
    <name evidence="3" type="ORF">SM436_13760</name>
</gene>
<dbReference type="EMBL" id="JAXCEH010000007">
    <property type="protein sequence ID" value="MFA1554752.1"/>
    <property type="molecule type" value="Genomic_DNA"/>
</dbReference>
<protein>
    <recommendedName>
        <fullName evidence="2">DUF6879 domain-containing protein</fullName>
    </recommendedName>
</protein>
<sequence>MSREPLPTISTGAVIRRIAAATAAGAFAFVITNYVADQSVAQSLTLSVLIGGVIMLVQLLIDFDGRVEGIERWMRATDLAIESAKWQQALGDSALDREAFTKFREAVVNFGQDCPPLIRRFTEIVVKGDTDLIDRLSRGEGEVTCDGEDHNWILQLTNATMKTLDATSTTTVDGKGENFTGGFWTSEHGRRYLKAQVEAKSRGVTIRRLFIMQGDPDFNDEDFRSITQEQRGAGIEVRALRYNQIPSILDSPTDFILFDEEVAYEVVPASNRQLGFFMTRLRTRTDYTRECKERFELLWQLAEESAPGRVEP</sequence>